<accession>A0A6J6CSP5</accession>
<name>A0A6J6CSP5_9ZZZZ</name>
<evidence type="ECO:0000313" key="6">
    <source>
        <dbReference type="EMBL" id="CAB4553469.1"/>
    </source>
</evidence>
<dbReference type="EMBL" id="CAEZTB010000038">
    <property type="protein sequence ID" value="CAB4553469.1"/>
    <property type="molecule type" value="Genomic_DNA"/>
</dbReference>
<dbReference type="PANTHER" id="PTHR42681">
    <property type="entry name" value="MALONYL-COA-ACYL CARRIER PROTEIN TRANSACYLASE, MITOCHONDRIAL"/>
    <property type="match status" value="1"/>
</dbReference>
<gene>
    <name evidence="6" type="ORF">UFOPK1581_00332</name>
</gene>
<dbReference type="SUPFAM" id="SSF52151">
    <property type="entry name" value="FabD/lysophospholipase-like"/>
    <property type="match status" value="1"/>
</dbReference>
<dbReference type="EC" id="2.3.1.39" evidence="1"/>
<keyword evidence="3" id="KW-0012">Acyltransferase</keyword>
<evidence type="ECO:0000256" key="2">
    <source>
        <dbReference type="ARBA" id="ARBA00022679"/>
    </source>
</evidence>
<evidence type="ECO:0000256" key="3">
    <source>
        <dbReference type="ARBA" id="ARBA00023315"/>
    </source>
</evidence>
<dbReference type="InterPro" id="IPR016035">
    <property type="entry name" value="Acyl_Trfase/lysoPLipase"/>
</dbReference>
<evidence type="ECO:0000256" key="4">
    <source>
        <dbReference type="ARBA" id="ARBA00048462"/>
    </source>
</evidence>
<comment type="catalytic activity">
    <reaction evidence="4">
        <text>holo-[ACP] + malonyl-CoA = malonyl-[ACP] + CoA</text>
        <dbReference type="Rhea" id="RHEA:41792"/>
        <dbReference type="Rhea" id="RHEA-COMP:9623"/>
        <dbReference type="Rhea" id="RHEA-COMP:9685"/>
        <dbReference type="ChEBI" id="CHEBI:57287"/>
        <dbReference type="ChEBI" id="CHEBI:57384"/>
        <dbReference type="ChEBI" id="CHEBI:64479"/>
        <dbReference type="ChEBI" id="CHEBI:78449"/>
        <dbReference type="EC" id="2.3.1.39"/>
    </reaction>
</comment>
<dbReference type="AlphaFoldDB" id="A0A6J6CSP5"/>
<protein>
    <recommendedName>
        <fullName evidence="1">[acyl-carrier-protein] S-malonyltransferase</fullName>
        <ecNumber evidence="1">2.3.1.39</ecNumber>
    </recommendedName>
</protein>
<evidence type="ECO:0000259" key="5">
    <source>
        <dbReference type="SMART" id="SM00827"/>
    </source>
</evidence>
<dbReference type="Gene3D" id="3.40.366.10">
    <property type="entry name" value="Malonyl-Coenzyme A Acyl Carrier Protein, domain 2"/>
    <property type="match status" value="1"/>
</dbReference>
<sequence length="307" mass="31846">MIALTCPGQGAQTPGFLAPWLELDSFRAAIEKYSAILDIDLAHFGTIADADAIKDTRIAQPLIVAASLASHAALLEALGEEANFAGTAGHSVGEIAAANIAGVLDTEAALRFVKARGEQMARAASLESSSMAAVVGGEQELVLEHLASLGLFAANYNGKGQIVAAGSTEKIQQLIASPPAGTRVVGLAVAGAFHTSFMESAKVALASLASSIRTENPKLLIWSNSDGSRVDSGEKFLELLIDQVSKPVRWDRTMDSMATDGISAVLELLPGGTLTGIAKRAMPGVATLALKSPEDLEKAVAFVREQV</sequence>
<dbReference type="SMART" id="SM00827">
    <property type="entry name" value="PKS_AT"/>
    <property type="match status" value="1"/>
</dbReference>
<dbReference type="InterPro" id="IPR001227">
    <property type="entry name" value="Ac_transferase_dom_sf"/>
</dbReference>
<dbReference type="GO" id="GO:0006633">
    <property type="term" value="P:fatty acid biosynthetic process"/>
    <property type="evidence" value="ECO:0007669"/>
    <property type="project" value="TreeGrafter"/>
</dbReference>
<organism evidence="6">
    <name type="scientific">freshwater metagenome</name>
    <dbReference type="NCBI Taxonomy" id="449393"/>
    <lineage>
        <taxon>unclassified sequences</taxon>
        <taxon>metagenomes</taxon>
        <taxon>ecological metagenomes</taxon>
    </lineage>
</organism>
<dbReference type="PANTHER" id="PTHR42681:SF1">
    <property type="entry name" value="MALONYL-COA-ACYL CARRIER PROTEIN TRANSACYLASE, MITOCHONDRIAL"/>
    <property type="match status" value="1"/>
</dbReference>
<evidence type="ECO:0000256" key="1">
    <source>
        <dbReference type="ARBA" id="ARBA00013258"/>
    </source>
</evidence>
<dbReference type="InterPro" id="IPR050858">
    <property type="entry name" value="Mal-CoA-ACP_Trans/PKS_FabD"/>
</dbReference>
<dbReference type="SUPFAM" id="SSF55048">
    <property type="entry name" value="Probable ACP-binding domain of malonyl-CoA ACP transacylase"/>
    <property type="match status" value="1"/>
</dbReference>
<dbReference type="Pfam" id="PF00698">
    <property type="entry name" value="Acyl_transf_1"/>
    <property type="match status" value="1"/>
</dbReference>
<feature type="domain" description="Malonyl-CoA:ACP transacylase (MAT)" evidence="5">
    <location>
        <begin position="5"/>
        <end position="294"/>
    </location>
</feature>
<dbReference type="GO" id="GO:0004314">
    <property type="term" value="F:[acyl-carrier-protein] S-malonyltransferase activity"/>
    <property type="evidence" value="ECO:0007669"/>
    <property type="project" value="UniProtKB-EC"/>
</dbReference>
<dbReference type="InterPro" id="IPR016036">
    <property type="entry name" value="Malonyl_transacylase_ACP-bd"/>
</dbReference>
<dbReference type="GO" id="GO:0005829">
    <property type="term" value="C:cytosol"/>
    <property type="evidence" value="ECO:0007669"/>
    <property type="project" value="TreeGrafter"/>
</dbReference>
<proteinExistence type="predicted"/>
<reference evidence="6" key="1">
    <citation type="submission" date="2020-05" db="EMBL/GenBank/DDBJ databases">
        <authorList>
            <person name="Chiriac C."/>
            <person name="Salcher M."/>
            <person name="Ghai R."/>
            <person name="Kavagutti S V."/>
        </authorList>
    </citation>
    <scope>NUCLEOTIDE SEQUENCE</scope>
</reference>
<keyword evidence="2" id="KW-0808">Transferase</keyword>
<dbReference type="InterPro" id="IPR014043">
    <property type="entry name" value="Acyl_transferase_dom"/>
</dbReference>
<dbReference type="Gene3D" id="3.30.70.250">
    <property type="entry name" value="Malonyl-CoA ACP transacylase, ACP-binding"/>
    <property type="match status" value="1"/>
</dbReference>